<evidence type="ECO:0000313" key="4">
    <source>
        <dbReference type="Proteomes" id="UP000516380"/>
    </source>
</evidence>
<dbReference type="InterPro" id="IPR019692">
    <property type="entry name" value="CFP-6_PH"/>
</dbReference>
<keyword evidence="1" id="KW-0812">Transmembrane</keyword>
<accession>A0A7G1IKA2</accession>
<keyword evidence="4" id="KW-1185">Reference proteome</keyword>
<reference evidence="3 4" key="1">
    <citation type="submission" date="2020-07" db="EMBL/GenBank/DDBJ databases">
        <title>Mycobacterium kansasii (former subtype) with zoonotic potential isolated from diseased indoor pet cat, Japan.</title>
        <authorList>
            <person name="Fukano H."/>
            <person name="Terazono T."/>
            <person name="Hoshino Y."/>
        </authorList>
    </citation>
    <scope>NUCLEOTIDE SEQUENCE [LARGE SCALE GENOMIC DNA]</scope>
    <source>
        <strain evidence="3 4">Kuro-I</strain>
    </source>
</reference>
<evidence type="ECO:0000313" key="3">
    <source>
        <dbReference type="EMBL" id="BCI89088.1"/>
    </source>
</evidence>
<evidence type="ECO:0000256" key="1">
    <source>
        <dbReference type="SAM" id="Phobius"/>
    </source>
</evidence>
<dbReference type="EMBL" id="AP023343">
    <property type="protein sequence ID" value="BCI89088.1"/>
    <property type="molecule type" value="Genomic_DNA"/>
</dbReference>
<keyword evidence="1" id="KW-1133">Transmembrane helix</keyword>
<name>A0A7G1IKA2_MYCKA</name>
<gene>
    <name evidence="3" type="ORF">NIIDMKKI_42940</name>
</gene>
<feature type="transmembrane region" description="Helical" evidence="1">
    <location>
        <begin position="17"/>
        <end position="41"/>
    </location>
</feature>
<dbReference type="Pfam" id="PF10756">
    <property type="entry name" value="bPH_6"/>
    <property type="match status" value="1"/>
</dbReference>
<dbReference type="Proteomes" id="UP000516380">
    <property type="component" value="Chromosome"/>
</dbReference>
<proteinExistence type="predicted"/>
<feature type="domain" description="Low molecular weight protein antigen 6 PH" evidence="2">
    <location>
        <begin position="74"/>
        <end position="143"/>
    </location>
</feature>
<keyword evidence="1" id="KW-0472">Membrane</keyword>
<protein>
    <recommendedName>
        <fullName evidence="2">Low molecular weight protein antigen 6 PH domain-containing protein</fullName>
    </recommendedName>
</protein>
<dbReference type="AlphaFoldDB" id="A0A7G1IKA2"/>
<organism evidence="3 4">
    <name type="scientific">Mycobacterium kansasii</name>
    <dbReference type="NCBI Taxonomy" id="1768"/>
    <lineage>
        <taxon>Bacteria</taxon>
        <taxon>Bacillati</taxon>
        <taxon>Actinomycetota</taxon>
        <taxon>Actinomycetes</taxon>
        <taxon>Mycobacteriales</taxon>
        <taxon>Mycobacteriaceae</taxon>
        <taxon>Mycobacterium</taxon>
    </lineage>
</organism>
<sequence>MTADAQQGDWDVVLRPYWTPIFACVAAFLIVVVHVAVGMLLKVGTTGVVLRTADQVAMGALGLIFAGAVLLLTRPRLRVGAAGLSVRNILGYKLIHWNDVVAVSFPSGSRWARIDLPDDEYIPVMAIQAVDKERAVAAMDTVRTLLARYRPDLRAPEVRPAVDRCGEPVAGWAATCRTAVALLI</sequence>
<feature type="transmembrane region" description="Helical" evidence="1">
    <location>
        <begin position="53"/>
        <end position="72"/>
    </location>
</feature>
<evidence type="ECO:0000259" key="2">
    <source>
        <dbReference type="Pfam" id="PF10756"/>
    </source>
</evidence>